<keyword evidence="2" id="KW-0378">Hydrolase</keyword>
<protein>
    <recommendedName>
        <fullName evidence="5">Phospholipase/carboxylesterase/thioesterase domain-containing protein</fullName>
    </recommendedName>
</protein>
<accession>A0A7S3PEP4</accession>
<dbReference type="GO" id="GO:0005737">
    <property type="term" value="C:cytoplasm"/>
    <property type="evidence" value="ECO:0007669"/>
    <property type="project" value="TreeGrafter"/>
</dbReference>
<dbReference type="PANTHER" id="PTHR10655:SF17">
    <property type="entry name" value="LYSOPHOSPHOLIPASE-LIKE PROTEIN 1"/>
    <property type="match status" value="1"/>
</dbReference>
<dbReference type="AlphaFoldDB" id="A0A7S3PEP4"/>
<evidence type="ECO:0000256" key="2">
    <source>
        <dbReference type="ARBA" id="ARBA00022801"/>
    </source>
</evidence>
<evidence type="ECO:0000259" key="5">
    <source>
        <dbReference type="Pfam" id="PF02230"/>
    </source>
</evidence>
<dbReference type="SUPFAM" id="SSF53474">
    <property type="entry name" value="alpha/beta-Hydrolases"/>
    <property type="match status" value="1"/>
</dbReference>
<feature type="signal peptide" evidence="4">
    <location>
        <begin position="1"/>
        <end position="20"/>
    </location>
</feature>
<dbReference type="PANTHER" id="PTHR10655">
    <property type="entry name" value="LYSOPHOSPHOLIPASE-RELATED"/>
    <property type="match status" value="1"/>
</dbReference>
<feature type="chain" id="PRO_5031193265" description="Phospholipase/carboxylesterase/thioesterase domain-containing protein" evidence="4">
    <location>
        <begin position="21"/>
        <end position="275"/>
    </location>
</feature>
<dbReference type="InterPro" id="IPR003140">
    <property type="entry name" value="PLipase/COase/thioEstase"/>
</dbReference>
<comment type="similarity">
    <text evidence="1">Belongs to the AB hydrolase superfamily. AB hydrolase 2 family.</text>
</comment>
<name>A0A7S3PEP4_9STRA</name>
<feature type="region of interest" description="Disordered" evidence="3">
    <location>
        <begin position="255"/>
        <end position="275"/>
    </location>
</feature>
<dbReference type="InterPro" id="IPR050565">
    <property type="entry name" value="LYPA1-2/EST-like"/>
</dbReference>
<feature type="compositionally biased region" description="Polar residues" evidence="3">
    <location>
        <begin position="262"/>
        <end position="275"/>
    </location>
</feature>
<dbReference type="EMBL" id="HBIN01006176">
    <property type="protein sequence ID" value="CAE0434197.1"/>
    <property type="molecule type" value="Transcribed_RNA"/>
</dbReference>
<evidence type="ECO:0000256" key="3">
    <source>
        <dbReference type="SAM" id="MobiDB-lite"/>
    </source>
</evidence>
<dbReference type="Gene3D" id="3.40.50.1820">
    <property type="entry name" value="alpha/beta hydrolase"/>
    <property type="match status" value="1"/>
</dbReference>
<proteinExistence type="inferred from homology"/>
<keyword evidence="4" id="KW-0732">Signal</keyword>
<dbReference type="Pfam" id="PF02230">
    <property type="entry name" value="Abhydrolase_2"/>
    <property type="match status" value="1"/>
</dbReference>
<organism evidence="6">
    <name type="scientific">Aplanochytrium stocchinoi</name>
    <dbReference type="NCBI Taxonomy" id="215587"/>
    <lineage>
        <taxon>Eukaryota</taxon>
        <taxon>Sar</taxon>
        <taxon>Stramenopiles</taxon>
        <taxon>Bigyra</taxon>
        <taxon>Labyrinthulomycetes</taxon>
        <taxon>Thraustochytrida</taxon>
        <taxon>Thraustochytriidae</taxon>
        <taxon>Aplanochytrium</taxon>
    </lineage>
</organism>
<evidence type="ECO:0000256" key="1">
    <source>
        <dbReference type="ARBA" id="ARBA00006499"/>
    </source>
</evidence>
<dbReference type="GO" id="GO:0052689">
    <property type="term" value="F:carboxylic ester hydrolase activity"/>
    <property type="evidence" value="ECO:0007669"/>
    <property type="project" value="TreeGrafter"/>
</dbReference>
<reference evidence="6" key="1">
    <citation type="submission" date="2021-01" db="EMBL/GenBank/DDBJ databases">
        <authorList>
            <person name="Corre E."/>
            <person name="Pelletier E."/>
            <person name="Niang G."/>
            <person name="Scheremetjew M."/>
            <person name="Finn R."/>
            <person name="Kale V."/>
            <person name="Holt S."/>
            <person name="Cochrane G."/>
            <person name="Meng A."/>
            <person name="Brown T."/>
            <person name="Cohen L."/>
        </authorList>
    </citation>
    <scope>NUCLEOTIDE SEQUENCE</scope>
    <source>
        <strain evidence="6">GSBS06</strain>
    </source>
</reference>
<gene>
    <name evidence="6" type="ORF">ASTO00021_LOCUS4501</name>
</gene>
<dbReference type="GO" id="GO:0008474">
    <property type="term" value="F:palmitoyl-(protein) hydrolase activity"/>
    <property type="evidence" value="ECO:0007669"/>
    <property type="project" value="TreeGrafter"/>
</dbReference>
<evidence type="ECO:0000256" key="4">
    <source>
        <dbReference type="SAM" id="SignalP"/>
    </source>
</evidence>
<feature type="domain" description="Phospholipase/carboxylesterase/thioesterase" evidence="5">
    <location>
        <begin position="34"/>
        <end position="245"/>
    </location>
</feature>
<evidence type="ECO:0000313" key="6">
    <source>
        <dbReference type="EMBL" id="CAE0434197.1"/>
    </source>
</evidence>
<sequence>MFFLEGVIFLFVLSNAGANAASRLQVIHDEEANLIVATPDEYDAVVIMIHGLGDTGKSYIQLADMMSAQLPKVKFILPSAPEQPVTLNGGKRMSSWYDIISLQDKDGGDCDGLIESAARIRKILENEHNKGIPYNRMVLSGFSQGGALSLFTGFQLKAEQQLGGIVCMSGYMPCPKKFTLEPAVKDTPVLHLHGLADKTVQIKWAELTRKGLQEMDVLNYHLETFEHLGHSINAEGLSLTNKFIHQRLNALNTIETAKDSSAHPSSKSPTPRTDL</sequence>
<dbReference type="InterPro" id="IPR029058">
    <property type="entry name" value="AB_hydrolase_fold"/>
</dbReference>